<sequence>MGDDTLNGGAGDDTLSVSAYSNSLVDGGTGNDDLSVYSGYTQVGIVTTLDSTTTNGTITSGNYQISFQNIERLEITGTFNSDSLLGGNGNDSLNGYGGGDTIKGGAGDDTLSVEFSEYSNDNLLIGGDGNDVLTGDSINSISVDTFAYNNYTEGVDTINKFDSSQDLIQVSANGFGGGLIAGSLSQSQFVLGTAATTSDQRFVYDNTTGALYFDLDGSGSGFTQRQLATITGGVSLSASNFTIV</sequence>
<evidence type="ECO:0000313" key="1">
    <source>
        <dbReference type="EMBL" id="MBH8560952.1"/>
    </source>
</evidence>
<dbReference type="Proteomes" id="UP000632766">
    <property type="component" value="Unassembled WGS sequence"/>
</dbReference>
<dbReference type="Pfam" id="PF00353">
    <property type="entry name" value="HemolysinCabind"/>
    <property type="match status" value="3"/>
</dbReference>
<dbReference type="SUPFAM" id="SSF51120">
    <property type="entry name" value="beta-Roll"/>
    <property type="match status" value="1"/>
</dbReference>
<dbReference type="GO" id="GO:0005509">
    <property type="term" value="F:calcium ion binding"/>
    <property type="evidence" value="ECO:0007669"/>
    <property type="project" value="InterPro"/>
</dbReference>
<dbReference type="InterPro" id="IPR018511">
    <property type="entry name" value="Hemolysin-typ_Ca-bd_CS"/>
</dbReference>
<name>A0A8J7HKR1_9NOST</name>
<dbReference type="EMBL" id="JAECZC010000002">
    <property type="protein sequence ID" value="MBH8560952.1"/>
    <property type="molecule type" value="Genomic_DNA"/>
</dbReference>
<dbReference type="InterPro" id="IPR001343">
    <property type="entry name" value="Hemolysn_Ca-bd"/>
</dbReference>
<dbReference type="PROSITE" id="PS00330">
    <property type="entry name" value="HEMOLYSIN_CALCIUM"/>
    <property type="match status" value="1"/>
</dbReference>
<gene>
    <name evidence="1" type="ORF">I8748_01950</name>
</gene>
<comment type="caution">
    <text evidence="1">The sequence shown here is derived from an EMBL/GenBank/DDBJ whole genome shotgun (WGS) entry which is preliminary data.</text>
</comment>
<dbReference type="AlphaFoldDB" id="A0A8J7HKR1"/>
<keyword evidence="2" id="KW-1185">Reference proteome</keyword>
<accession>A0A8J7HKR1</accession>
<protein>
    <submittedName>
        <fullName evidence="1">Calcium-binding protein</fullName>
    </submittedName>
</protein>
<evidence type="ECO:0000313" key="2">
    <source>
        <dbReference type="Proteomes" id="UP000632766"/>
    </source>
</evidence>
<dbReference type="InterPro" id="IPR011049">
    <property type="entry name" value="Serralysin-like_metalloprot_C"/>
</dbReference>
<organism evidence="1 2">
    <name type="scientific">Amazonocrinis nigriterrae CENA67</name>
    <dbReference type="NCBI Taxonomy" id="2794033"/>
    <lineage>
        <taxon>Bacteria</taxon>
        <taxon>Bacillati</taxon>
        <taxon>Cyanobacteriota</taxon>
        <taxon>Cyanophyceae</taxon>
        <taxon>Nostocales</taxon>
        <taxon>Nostocaceae</taxon>
        <taxon>Amazonocrinis</taxon>
        <taxon>Amazonocrinis nigriterrae</taxon>
    </lineage>
</organism>
<dbReference type="PRINTS" id="PR00313">
    <property type="entry name" value="CABNDNGRPT"/>
</dbReference>
<reference evidence="1 2" key="1">
    <citation type="journal article" date="2021" name="Int. J. Syst. Evol. Microbiol.">
        <title>Amazonocrinis nigriterrae gen. nov., sp. nov., Atlanticothrix silvestris gen. nov., sp. nov. and Dendronalium phyllosphericum gen. nov., sp. nov., nostocacean cyanobacteria from Brazilian environments.</title>
        <authorList>
            <person name="Alvarenga D.O."/>
            <person name="Andreote A.P.D."/>
            <person name="Branco L.H.Z."/>
            <person name="Delbaje E."/>
            <person name="Cruz R.B."/>
            <person name="Varani A.M."/>
            <person name="Fiore M.F."/>
        </authorList>
    </citation>
    <scope>NUCLEOTIDE SEQUENCE [LARGE SCALE GENOMIC DNA]</scope>
    <source>
        <strain evidence="1 2">CENA67</strain>
    </source>
</reference>
<proteinExistence type="predicted"/>
<dbReference type="Gene3D" id="2.150.10.10">
    <property type="entry name" value="Serralysin-like metalloprotease, C-terminal"/>
    <property type="match status" value="1"/>
</dbReference>